<sequence>MQYPSYKDKTATIVYDDAKADVSQLTSATTKAGIRPRLRADLMLLQSTITCPHCGVAKTETMPTDACQFFYECSGCGNRLKPKAGDCCVFCSYGNVPCPPIQENGKSACCG</sequence>
<organism evidence="1 2">
    <name type="scientific">Bradyrhizobium japonicum</name>
    <dbReference type="NCBI Taxonomy" id="375"/>
    <lineage>
        <taxon>Bacteria</taxon>
        <taxon>Pseudomonadati</taxon>
        <taxon>Pseudomonadota</taxon>
        <taxon>Alphaproteobacteria</taxon>
        <taxon>Hyphomicrobiales</taxon>
        <taxon>Nitrobacteraceae</taxon>
        <taxon>Bradyrhizobium</taxon>
    </lineage>
</organism>
<reference evidence="1 2" key="1">
    <citation type="submission" date="2016-11" db="EMBL/GenBank/DDBJ databases">
        <title>Complete Genome Sequence of Bradyrhizobium sp. strain J5, an isolated from soybean nodule in Hokkaido.</title>
        <authorList>
            <person name="Kanehara K."/>
        </authorList>
    </citation>
    <scope>NUCLEOTIDE SEQUENCE [LARGE SCALE GENOMIC DNA]</scope>
    <source>
        <strain evidence="1 2">J5</strain>
    </source>
</reference>
<name>A0A1L3FKC5_BRAJP</name>
<evidence type="ECO:0000313" key="1">
    <source>
        <dbReference type="EMBL" id="APG13797.1"/>
    </source>
</evidence>
<dbReference type="Proteomes" id="UP000181962">
    <property type="component" value="Chromosome"/>
</dbReference>
<gene>
    <name evidence="1" type="ORF">BKD09_36140</name>
</gene>
<evidence type="ECO:0000313" key="2">
    <source>
        <dbReference type="Proteomes" id="UP000181962"/>
    </source>
</evidence>
<protein>
    <submittedName>
        <fullName evidence="1">Uncharacterized protein</fullName>
    </submittedName>
</protein>
<accession>A0A1L3FKC5</accession>
<proteinExistence type="predicted"/>
<dbReference type="NCBIfam" id="NF041374">
    <property type="entry name" value="GDCCVxC"/>
    <property type="match status" value="1"/>
</dbReference>
<dbReference type="InterPro" id="IPR047677">
    <property type="entry name" value="GDCCVxC"/>
</dbReference>
<dbReference type="AlphaFoldDB" id="A0A1L3FKC5"/>
<dbReference type="EMBL" id="CP017637">
    <property type="protein sequence ID" value="APG13797.1"/>
    <property type="molecule type" value="Genomic_DNA"/>
</dbReference>